<evidence type="ECO:0000256" key="2">
    <source>
        <dbReference type="ARBA" id="ARBA00009525"/>
    </source>
</evidence>
<evidence type="ECO:0000256" key="3">
    <source>
        <dbReference type="ARBA" id="ARBA00022763"/>
    </source>
</evidence>
<dbReference type="EMBL" id="AXCN02000205">
    <property type="status" value="NOT_ANNOTATED_CDS"/>
    <property type="molecule type" value="Genomic_DNA"/>
</dbReference>
<evidence type="ECO:0000256" key="1">
    <source>
        <dbReference type="ARBA" id="ARBA00004123"/>
    </source>
</evidence>
<evidence type="ECO:0000259" key="7">
    <source>
        <dbReference type="SMART" id="SM01030"/>
    </source>
</evidence>
<dbReference type="VEuPathDB" id="VectorBase:AFAF004349"/>
<feature type="domain" description="Rad4 beta-hairpin" evidence="8">
    <location>
        <begin position="695"/>
        <end position="743"/>
    </location>
</feature>
<evidence type="ECO:0000256" key="5">
    <source>
        <dbReference type="ARBA" id="ARBA00023242"/>
    </source>
</evidence>
<evidence type="ECO:0000259" key="9">
    <source>
        <dbReference type="SMART" id="SM01032"/>
    </source>
</evidence>
<dbReference type="InterPro" id="IPR018327">
    <property type="entry name" value="BHD_2"/>
</dbReference>
<dbReference type="SMART" id="SM01031">
    <property type="entry name" value="BHD_2"/>
    <property type="match status" value="1"/>
</dbReference>
<feature type="compositionally biased region" description="Polar residues" evidence="6">
    <location>
        <begin position="50"/>
        <end position="60"/>
    </location>
</feature>
<dbReference type="GO" id="GO:0071942">
    <property type="term" value="C:XPC complex"/>
    <property type="evidence" value="ECO:0007669"/>
    <property type="project" value="TreeGrafter"/>
</dbReference>
<dbReference type="Proteomes" id="UP000075886">
    <property type="component" value="Unassembled WGS sequence"/>
</dbReference>
<keyword evidence="11" id="KW-1185">Reference proteome</keyword>
<feature type="region of interest" description="Disordered" evidence="6">
    <location>
        <begin position="460"/>
        <end position="479"/>
    </location>
</feature>
<dbReference type="Gene3D" id="3.90.260.10">
    <property type="entry name" value="Transglutaminase-like"/>
    <property type="match status" value="1"/>
</dbReference>
<evidence type="ECO:0000256" key="6">
    <source>
        <dbReference type="SAM" id="MobiDB-lite"/>
    </source>
</evidence>
<keyword evidence="3" id="KW-0227">DNA damage</keyword>
<evidence type="ECO:0000259" key="8">
    <source>
        <dbReference type="SMART" id="SM01031"/>
    </source>
</evidence>
<feature type="compositionally biased region" description="Polar residues" evidence="6">
    <location>
        <begin position="460"/>
        <end position="471"/>
    </location>
</feature>
<dbReference type="InterPro" id="IPR018325">
    <property type="entry name" value="Rad4/PNGase_transGLS-fold"/>
</dbReference>
<feature type="domain" description="Rad4 beta-hairpin" evidence="7">
    <location>
        <begin position="641"/>
        <end position="693"/>
    </location>
</feature>
<evidence type="ECO:0000313" key="11">
    <source>
        <dbReference type="Proteomes" id="UP000075886"/>
    </source>
</evidence>
<comment type="similarity">
    <text evidence="2">Belongs to the XPC family.</text>
</comment>
<dbReference type="EnsemblMetazoa" id="AFAF004349-RA">
    <property type="protein sequence ID" value="AFAF004349-PA"/>
    <property type="gene ID" value="AFAF004349"/>
</dbReference>
<dbReference type="GO" id="GO:0006298">
    <property type="term" value="P:mismatch repair"/>
    <property type="evidence" value="ECO:0007669"/>
    <property type="project" value="TreeGrafter"/>
</dbReference>
<dbReference type="PANTHER" id="PTHR12135">
    <property type="entry name" value="DNA REPAIR PROTEIN XP-C / RAD4"/>
    <property type="match status" value="1"/>
</dbReference>
<dbReference type="InterPro" id="IPR004583">
    <property type="entry name" value="DNA_repair_Rad4"/>
</dbReference>
<dbReference type="InterPro" id="IPR038765">
    <property type="entry name" value="Papain-like_cys_pep_sf"/>
</dbReference>
<dbReference type="SMART" id="SM01032">
    <property type="entry name" value="BHD_3"/>
    <property type="match status" value="1"/>
</dbReference>
<dbReference type="InterPro" id="IPR018326">
    <property type="entry name" value="Rad4_beta-hairpin_dom1"/>
</dbReference>
<comment type="subcellular location">
    <subcellularLocation>
        <location evidence="1">Nucleus</location>
    </subcellularLocation>
</comment>
<keyword evidence="5" id="KW-0539">Nucleus</keyword>
<reference evidence="10" key="2">
    <citation type="submission" date="2020-05" db="UniProtKB">
        <authorList>
            <consortium name="EnsemblMetazoa"/>
        </authorList>
    </citation>
    <scope>IDENTIFICATION</scope>
    <source>
        <strain evidence="10">FAR1</strain>
    </source>
</reference>
<dbReference type="Pfam" id="PF10405">
    <property type="entry name" value="BHD_3"/>
    <property type="match status" value="1"/>
</dbReference>
<feature type="region of interest" description="Disordered" evidence="6">
    <location>
        <begin position="87"/>
        <end position="107"/>
    </location>
</feature>
<dbReference type="InterPro" id="IPR042488">
    <property type="entry name" value="Rad4_BHD3_sf"/>
</dbReference>
<dbReference type="Gene3D" id="2.20.20.110">
    <property type="entry name" value="Rad4, beta-hairpin domain BHD1"/>
    <property type="match status" value="1"/>
</dbReference>
<dbReference type="GO" id="GO:0003684">
    <property type="term" value="F:damaged DNA binding"/>
    <property type="evidence" value="ECO:0007669"/>
    <property type="project" value="InterPro"/>
</dbReference>
<dbReference type="STRING" id="69004.A0A182Q725"/>
<evidence type="ECO:0008006" key="12">
    <source>
        <dbReference type="Google" id="ProtNLM"/>
    </source>
</evidence>
<dbReference type="Pfam" id="PF03835">
    <property type="entry name" value="Rad4"/>
    <property type="match status" value="1"/>
</dbReference>
<dbReference type="FunFam" id="3.30.70.2460:FF:000001">
    <property type="entry name" value="DNA repair protein Rad4 family"/>
    <property type="match status" value="1"/>
</dbReference>
<accession>A0A182Q725</accession>
<dbReference type="InterPro" id="IPR018328">
    <property type="entry name" value="Rad4_beta-hairpin_dom3"/>
</dbReference>
<proteinExistence type="inferred from homology"/>
<protein>
    <recommendedName>
        <fullName evidence="12">Rad4 beta-hairpin domain-containing protein</fullName>
    </recommendedName>
</protein>
<dbReference type="GO" id="GO:0000111">
    <property type="term" value="C:nucleotide-excision repair factor 2 complex"/>
    <property type="evidence" value="ECO:0007669"/>
    <property type="project" value="TreeGrafter"/>
</dbReference>
<organism evidence="10 11">
    <name type="scientific">Anopheles farauti</name>
    <dbReference type="NCBI Taxonomy" id="69004"/>
    <lineage>
        <taxon>Eukaryota</taxon>
        <taxon>Metazoa</taxon>
        <taxon>Ecdysozoa</taxon>
        <taxon>Arthropoda</taxon>
        <taxon>Hexapoda</taxon>
        <taxon>Insecta</taxon>
        <taxon>Pterygota</taxon>
        <taxon>Neoptera</taxon>
        <taxon>Endopterygota</taxon>
        <taxon>Diptera</taxon>
        <taxon>Nematocera</taxon>
        <taxon>Culicoidea</taxon>
        <taxon>Culicidae</taxon>
        <taxon>Anophelinae</taxon>
        <taxon>Anopheles</taxon>
    </lineage>
</organism>
<dbReference type="Pfam" id="PF10403">
    <property type="entry name" value="BHD_1"/>
    <property type="match status" value="1"/>
</dbReference>
<dbReference type="GO" id="GO:0006289">
    <property type="term" value="P:nucleotide-excision repair"/>
    <property type="evidence" value="ECO:0007669"/>
    <property type="project" value="InterPro"/>
</dbReference>
<dbReference type="AlphaFoldDB" id="A0A182Q725"/>
<dbReference type="PANTHER" id="PTHR12135:SF0">
    <property type="entry name" value="DNA REPAIR PROTEIN COMPLEMENTING XP-C CELLS"/>
    <property type="match status" value="1"/>
</dbReference>
<dbReference type="InterPro" id="IPR036985">
    <property type="entry name" value="Transglutaminase-like_sf"/>
</dbReference>
<sequence length="869" mass="99775">MYVVKPLPKGRLKQLLLRGKAAVATNQPDGPINDERQEANTSRQCINQFVPSTTSTSQPDQEAESDSETSSVDDHLVDPEKLNLDESFFHPTFRSQSPCDKDDLRDNASDSDCLVSDVDAIGEDDRMHEIFSQVSDYQRMVKEATNICYETVERRKNELNVTQGTQNDVSDVSLLLTQTEGFGYPGVTNDGEPDWHHVADGNNPPKEMSNIEIVVSNSSNKSVRVLDIAESLKRLERERIRKLYLATHKVHLLLLLECGNGINDILNLSLVQFPFQLYDLIANSDLSMSSNEISFDFIQSVMMYYKNVMQLTTSKSRAPTFKPFKAIPSELTSREASCRKMLNLMLLLLLRFLGVRTRLVFNLNVVPKYPPAVKAAPKVKLKQQATFTHDGVCRYSNVPLTTAEILKRKPEIQKLFHLSQLDGADDTDVVEITYKKRRIEPLCSKPRLWKLKLSDSNIISNSTAKPKQPENTSEEAKPLSTHIRSKYFRKKPVSKQSSKPKKTNTGVSKFAKLLMGRSIPASISGLNKKDLKNRPRELDIWMECYLEKERRWIVVEAGLGELDCLEAIIDRILDPPVYVFAWEADGTIVDVSQRYRWRNVQLALKHQVDAKWLKKALTRYRPRALDEAHLREQLEFRQLKLRAPMPNTIQQFKNHPSYCLCRHLQKFQAIYPPDAPPLGFIDGEPIYARECVQTLHSREVWLRHAKIIRQYEQPYKIVRSKLRRQQSDLELFGYWQTEEYIPPEPIDGIVPRNAFGNIEIFKECMLPKGTVHLKQYGLSAICRKLHIDYAVAVVGFGVHAGGNHPIFDGIVICEEHRDRLLEAWERHQDEAARKKQEKKQMVVLNNWAKLVKGLLVRTRLKNKYNFDGM</sequence>
<reference evidence="11" key="1">
    <citation type="submission" date="2014-01" db="EMBL/GenBank/DDBJ databases">
        <title>The Genome Sequence of Anopheles farauti FAR1 (V2).</title>
        <authorList>
            <consortium name="The Broad Institute Genomics Platform"/>
            <person name="Neafsey D.E."/>
            <person name="Besansky N."/>
            <person name="Howell P."/>
            <person name="Walton C."/>
            <person name="Young S.K."/>
            <person name="Zeng Q."/>
            <person name="Gargeya S."/>
            <person name="Fitzgerald M."/>
            <person name="Haas B."/>
            <person name="Abouelleil A."/>
            <person name="Allen A.W."/>
            <person name="Alvarado L."/>
            <person name="Arachchi H.M."/>
            <person name="Berlin A.M."/>
            <person name="Chapman S.B."/>
            <person name="Gainer-Dewar J."/>
            <person name="Goldberg J."/>
            <person name="Griggs A."/>
            <person name="Gujja S."/>
            <person name="Hansen M."/>
            <person name="Howarth C."/>
            <person name="Imamovic A."/>
            <person name="Ireland A."/>
            <person name="Larimer J."/>
            <person name="McCowan C."/>
            <person name="Murphy C."/>
            <person name="Pearson M."/>
            <person name="Poon T.W."/>
            <person name="Priest M."/>
            <person name="Roberts A."/>
            <person name="Saif S."/>
            <person name="Shea T."/>
            <person name="Sisk P."/>
            <person name="Sykes S."/>
            <person name="Wortman J."/>
            <person name="Nusbaum C."/>
            <person name="Birren B."/>
        </authorList>
    </citation>
    <scope>NUCLEOTIDE SEQUENCE [LARGE SCALE GENOMIC DNA]</scope>
    <source>
        <strain evidence="11">FAR1</strain>
    </source>
</reference>
<dbReference type="GO" id="GO:0005737">
    <property type="term" value="C:cytoplasm"/>
    <property type="evidence" value="ECO:0007669"/>
    <property type="project" value="TreeGrafter"/>
</dbReference>
<dbReference type="GO" id="GO:0003697">
    <property type="term" value="F:single-stranded DNA binding"/>
    <property type="evidence" value="ECO:0007669"/>
    <property type="project" value="TreeGrafter"/>
</dbReference>
<dbReference type="Gene3D" id="3.30.70.2460">
    <property type="entry name" value="Rad4, beta-hairpin domain BHD3"/>
    <property type="match status" value="1"/>
</dbReference>
<dbReference type="SUPFAM" id="SSF54001">
    <property type="entry name" value="Cysteine proteinases"/>
    <property type="match status" value="1"/>
</dbReference>
<dbReference type="SMART" id="SM01030">
    <property type="entry name" value="BHD_1"/>
    <property type="match status" value="1"/>
</dbReference>
<feature type="domain" description="Rad4 beta-hairpin" evidence="9">
    <location>
        <begin position="750"/>
        <end position="824"/>
    </location>
</feature>
<feature type="region of interest" description="Disordered" evidence="6">
    <location>
        <begin position="50"/>
        <end position="74"/>
    </location>
</feature>
<evidence type="ECO:0000313" key="10">
    <source>
        <dbReference type="EnsemblMetazoa" id="AFAF004349-PA"/>
    </source>
</evidence>
<name>A0A182Q725_9DIPT</name>
<evidence type="ECO:0000256" key="4">
    <source>
        <dbReference type="ARBA" id="ARBA00023204"/>
    </source>
</evidence>
<keyword evidence="4" id="KW-0234">DNA repair</keyword>